<keyword evidence="4" id="KW-1133">Transmembrane helix</keyword>
<evidence type="ECO:0000256" key="2">
    <source>
        <dbReference type="ARBA" id="ARBA00022475"/>
    </source>
</evidence>
<gene>
    <name evidence="6" type="ORF">IJ22_20430</name>
</gene>
<dbReference type="PATRIC" id="fig|162209.4.peg.2166"/>
<evidence type="ECO:0000313" key="7">
    <source>
        <dbReference type="Proteomes" id="UP000061660"/>
    </source>
</evidence>
<evidence type="ECO:0000256" key="5">
    <source>
        <dbReference type="ARBA" id="ARBA00023136"/>
    </source>
</evidence>
<organism evidence="6 7">
    <name type="scientific">Paenibacillus naphthalenovorans</name>
    <dbReference type="NCBI Taxonomy" id="162209"/>
    <lineage>
        <taxon>Bacteria</taxon>
        <taxon>Bacillati</taxon>
        <taxon>Bacillota</taxon>
        <taxon>Bacilli</taxon>
        <taxon>Bacillales</taxon>
        <taxon>Paenibacillaceae</taxon>
        <taxon>Paenibacillus</taxon>
    </lineage>
</organism>
<name>A0A0U2UKF3_9BACL</name>
<keyword evidence="3" id="KW-0812">Transmembrane</keyword>
<dbReference type="OrthoDB" id="2968714at2"/>
<keyword evidence="2" id="KW-1003">Cell membrane</keyword>
<reference evidence="6 7" key="2">
    <citation type="journal article" date="2016" name="Genome Announc.">
        <title>Complete Genome Sequences of Two Interactive Moderate Thermophiles, Paenibacillus napthalenovorans 32O-Y and Paenibacillus sp. 32O-W.</title>
        <authorList>
            <person name="Butler R.R.III."/>
            <person name="Wang J."/>
            <person name="Stark B.C."/>
            <person name="Pombert J.F."/>
        </authorList>
    </citation>
    <scope>NUCLEOTIDE SEQUENCE [LARGE SCALE GENOMIC DNA]</scope>
    <source>
        <strain evidence="6 7">32O-Y</strain>
    </source>
</reference>
<dbReference type="PANTHER" id="PTHR33545:SF5">
    <property type="entry name" value="UPF0750 MEMBRANE PROTEIN YITT"/>
    <property type="match status" value="1"/>
</dbReference>
<evidence type="ECO:0000313" key="6">
    <source>
        <dbReference type="EMBL" id="ALS22417.1"/>
    </source>
</evidence>
<sequence>MRNVLLIVAILIFAIGNLLFAVPNYIMNGGITGLSQLSYYIFHTNIGLSLLLFNLPLFIYAFFKYRDLFYKSVASMIVFSLAVGLLQDFIIPFGIQNIWIGSIVGGFWMGISLGILAKLNASLGGGSLLGKMLNLRYGFSLSKSIFFIDASVYPLSLFIIGGRETLFSLILTAFSAFGVYVVGLLSNRIPAKDNKPSFQ</sequence>
<dbReference type="AlphaFoldDB" id="A0A0U2UKF3"/>
<dbReference type="GO" id="GO:0005886">
    <property type="term" value="C:plasma membrane"/>
    <property type="evidence" value="ECO:0007669"/>
    <property type="project" value="UniProtKB-SubCell"/>
</dbReference>
<dbReference type="RefSeq" id="WP_062408686.1">
    <property type="nucleotide sequence ID" value="NZ_CP013652.1"/>
</dbReference>
<dbReference type="STRING" id="162209.IJ22_20430"/>
<dbReference type="EMBL" id="CP013652">
    <property type="protein sequence ID" value="ALS22417.1"/>
    <property type="molecule type" value="Genomic_DNA"/>
</dbReference>
<protein>
    <submittedName>
        <fullName evidence="6">Uncharacterized protein</fullName>
    </submittedName>
</protein>
<dbReference type="InterPro" id="IPR003740">
    <property type="entry name" value="YitT"/>
</dbReference>
<dbReference type="InterPro" id="IPR051461">
    <property type="entry name" value="UPF0750_membrane"/>
</dbReference>
<comment type="subcellular location">
    <subcellularLocation>
        <location evidence="1">Cell membrane</location>
        <topology evidence="1">Multi-pass membrane protein</topology>
    </subcellularLocation>
</comment>
<dbReference type="Pfam" id="PF02588">
    <property type="entry name" value="YitT_membrane"/>
    <property type="match status" value="1"/>
</dbReference>
<dbReference type="PANTHER" id="PTHR33545">
    <property type="entry name" value="UPF0750 MEMBRANE PROTEIN YITT-RELATED"/>
    <property type="match status" value="1"/>
</dbReference>
<evidence type="ECO:0000256" key="4">
    <source>
        <dbReference type="ARBA" id="ARBA00022989"/>
    </source>
</evidence>
<evidence type="ECO:0000256" key="3">
    <source>
        <dbReference type="ARBA" id="ARBA00022692"/>
    </source>
</evidence>
<accession>A0A0U2UKF3</accession>
<proteinExistence type="predicted"/>
<dbReference type="KEGG" id="pnp:IJ22_20430"/>
<dbReference type="Proteomes" id="UP000061660">
    <property type="component" value="Chromosome"/>
</dbReference>
<keyword evidence="5" id="KW-0472">Membrane</keyword>
<keyword evidence="7" id="KW-1185">Reference proteome</keyword>
<reference evidence="7" key="1">
    <citation type="submission" date="2015-12" db="EMBL/GenBank/DDBJ databases">
        <title>Complete genome sequences of two moderately thermophilic Paenibacillus species.</title>
        <authorList>
            <person name="Butler R.III."/>
            <person name="Wang J."/>
            <person name="Stark B.C."/>
            <person name="Pombert J.-F."/>
        </authorList>
    </citation>
    <scope>NUCLEOTIDE SEQUENCE [LARGE SCALE GENOMIC DNA]</scope>
    <source>
        <strain evidence="7">32O-Y</strain>
    </source>
</reference>
<evidence type="ECO:0000256" key="1">
    <source>
        <dbReference type="ARBA" id="ARBA00004651"/>
    </source>
</evidence>